<dbReference type="EMBL" id="JAMZFW010000045">
    <property type="protein sequence ID" value="MCP1103732.1"/>
    <property type="molecule type" value="Genomic_DNA"/>
</dbReference>
<dbReference type="Proteomes" id="UP001523566">
    <property type="component" value="Unassembled WGS sequence"/>
</dbReference>
<proteinExistence type="predicted"/>
<evidence type="ECO:0000313" key="1">
    <source>
        <dbReference type="EMBL" id="MCP1103732.1"/>
    </source>
</evidence>
<gene>
    <name evidence="1" type="ORF">NK125_15140</name>
</gene>
<reference evidence="1 2" key="1">
    <citation type="journal article" date="2022" name="Genome Biol. Evol.">
        <title>Host diet, physiology and behaviors set the stage for Lachnospiraceae cladogenesis.</title>
        <authorList>
            <person name="Vera-Ponce De Leon A."/>
            <person name="Schneider M."/>
            <person name="Jahnes B.C."/>
            <person name="Sadowski V."/>
            <person name="Camuy-Velez L.A."/>
            <person name="Duan J."/>
            <person name="Sabree Z.L."/>
        </authorList>
    </citation>
    <scope>NUCLEOTIDE SEQUENCE [LARGE SCALE GENOMIC DNA]</scope>
    <source>
        <strain evidence="1 2">PAL113</strain>
    </source>
</reference>
<sequence length="77" mass="8981">MILNITAAQSFFTEYYALFKQYAGRTLTQIEWDALVEETKVIDKKYGSEYCRELLLSLVNELERTDKHIKNSGGEKK</sequence>
<dbReference type="RefSeq" id="WP_262067498.1">
    <property type="nucleotide sequence ID" value="NZ_JAMXOD010000045.1"/>
</dbReference>
<keyword evidence="2" id="KW-1185">Reference proteome</keyword>
<comment type="caution">
    <text evidence="1">The sequence shown here is derived from an EMBL/GenBank/DDBJ whole genome shotgun (WGS) entry which is preliminary data.</text>
</comment>
<accession>A0ABT1EH20</accession>
<organism evidence="1 2">
    <name type="scientific">Aequitasia blattaphilus</name>
    <dbReference type="NCBI Taxonomy" id="2949332"/>
    <lineage>
        <taxon>Bacteria</taxon>
        <taxon>Bacillati</taxon>
        <taxon>Bacillota</taxon>
        <taxon>Clostridia</taxon>
        <taxon>Lachnospirales</taxon>
        <taxon>Lachnospiraceae</taxon>
        <taxon>Aequitasia</taxon>
    </lineage>
</organism>
<protein>
    <submittedName>
        <fullName evidence="1">Uncharacterized protein</fullName>
    </submittedName>
</protein>
<name>A0ABT1EH20_9FIRM</name>
<evidence type="ECO:0000313" key="2">
    <source>
        <dbReference type="Proteomes" id="UP001523566"/>
    </source>
</evidence>